<comment type="caution">
    <text evidence="2">The sequence shown here is derived from an EMBL/GenBank/DDBJ whole genome shotgun (WGS) entry which is preliminary data.</text>
</comment>
<accession>A0ABS4R6U2</accession>
<evidence type="ECO:0000256" key="1">
    <source>
        <dbReference type="SAM" id="SignalP"/>
    </source>
</evidence>
<keyword evidence="1" id="KW-0732">Signal</keyword>
<reference evidence="2 3" key="1">
    <citation type="submission" date="2021-03" db="EMBL/GenBank/DDBJ databases">
        <title>Genomic Encyclopedia of Type Strains, Phase IV (KMG-IV): sequencing the most valuable type-strain genomes for metagenomic binning, comparative biology and taxonomic classification.</title>
        <authorList>
            <person name="Goeker M."/>
        </authorList>
    </citation>
    <scope>NUCLEOTIDE SEQUENCE [LARGE SCALE GENOMIC DNA]</scope>
    <source>
        <strain evidence="2 3">DSM 13372</strain>
    </source>
</reference>
<feature type="signal peptide" evidence="1">
    <location>
        <begin position="1"/>
        <end position="17"/>
    </location>
</feature>
<protein>
    <submittedName>
        <fullName evidence="2">Uncharacterized protein</fullName>
    </submittedName>
</protein>
<name>A0ABS4R6U2_9HYPH</name>
<feature type="chain" id="PRO_5046581889" evidence="1">
    <location>
        <begin position="18"/>
        <end position="42"/>
    </location>
</feature>
<dbReference type="EMBL" id="JAGILA010000008">
    <property type="protein sequence ID" value="MBP2238615.1"/>
    <property type="molecule type" value="Genomic_DNA"/>
</dbReference>
<gene>
    <name evidence="2" type="ORF">J2Z31_005152</name>
</gene>
<evidence type="ECO:0000313" key="2">
    <source>
        <dbReference type="EMBL" id="MBP2238615.1"/>
    </source>
</evidence>
<organism evidence="2 3">
    <name type="scientific">Sinorhizobium kostiense</name>
    <dbReference type="NCBI Taxonomy" id="76747"/>
    <lineage>
        <taxon>Bacteria</taxon>
        <taxon>Pseudomonadati</taxon>
        <taxon>Pseudomonadota</taxon>
        <taxon>Alphaproteobacteria</taxon>
        <taxon>Hyphomicrobiales</taxon>
        <taxon>Rhizobiaceae</taxon>
        <taxon>Sinorhizobium/Ensifer group</taxon>
        <taxon>Sinorhizobium</taxon>
    </lineage>
</organism>
<sequence length="42" mass="4536">MALALFSMVMFLATAFAAMIALRDEANDPGAVPVEANRPKRK</sequence>
<evidence type="ECO:0000313" key="3">
    <source>
        <dbReference type="Proteomes" id="UP000730739"/>
    </source>
</evidence>
<proteinExistence type="predicted"/>
<dbReference type="RefSeq" id="WP_268828530.1">
    <property type="nucleotide sequence ID" value="NZ_JAGILA010000008.1"/>
</dbReference>
<keyword evidence="3" id="KW-1185">Reference proteome</keyword>
<dbReference type="Proteomes" id="UP000730739">
    <property type="component" value="Unassembled WGS sequence"/>
</dbReference>